<evidence type="ECO:0000313" key="5">
    <source>
        <dbReference type="Proteomes" id="UP001059985"/>
    </source>
</evidence>
<feature type="transmembrane region" description="Helical" evidence="1">
    <location>
        <begin position="359"/>
        <end position="380"/>
    </location>
</feature>
<dbReference type="Pfam" id="PF00115">
    <property type="entry name" value="COX1"/>
    <property type="match status" value="1"/>
</dbReference>
<keyword evidence="1" id="KW-1133">Transmembrane helix</keyword>
<feature type="transmembrane region" description="Helical" evidence="1">
    <location>
        <begin position="268"/>
        <end position="286"/>
    </location>
</feature>
<feature type="transmembrane region" description="Helical" evidence="1">
    <location>
        <begin position="230"/>
        <end position="248"/>
    </location>
</feature>
<gene>
    <name evidence="3" type="ORF">LUA81_01530</name>
    <name evidence="2" type="ORF">LUA82_01540</name>
</gene>
<sequence>MKYINNSNIYLCKKWLFLGVCALSLSGILSVAIVFLRLPFLKSLLLSYNNIFDISLVIHVNLSVLVWMCSIIAIISNLMIDNNTNIKSFHYLWLIAFCGTILIILSAFIPNTVAVKNNYIPVIDNFIFFTGLWLFLLSITFNSILSVTHSKCDKHIIFTGVKGIAIMFTIVMACFIMAYATTHKISDHLLLYENLFWGGGHLLQAIFSQALLIVYIIIINNYHPRILKMVLYMNTISVVFAIFPYALYSTTSPILTNFFTWHMRIAEGIIPTFIIIFALYNIRSLIQHNNHHLLCSIILFTYGGILGIMSVNGTVTIPAHYHGSIVGMSIAFMGFIYWLMPKLNLYTVHIRLSTCQIYIYSIGQFLHITGLQLLGGYGTLRKVAYLPNTVSILAKICFAFGGIMAIIGGCLFAIILLRAYYKDTF</sequence>
<feature type="transmembrane region" description="Helical" evidence="1">
    <location>
        <begin position="126"/>
        <end position="145"/>
    </location>
</feature>
<feature type="transmembrane region" description="Helical" evidence="1">
    <location>
        <begin position="200"/>
        <end position="218"/>
    </location>
</feature>
<feature type="transmembrane region" description="Helical" evidence="1">
    <location>
        <begin position="15"/>
        <end position="36"/>
    </location>
</feature>
<name>A0A9Q9F4D3_9RICK</name>
<feature type="transmembrane region" description="Helical" evidence="1">
    <location>
        <begin position="56"/>
        <end position="79"/>
    </location>
</feature>
<dbReference type="EMBL" id="CP089285">
    <property type="protein sequence ID" value="UTO56660.1"/>
    <property type="molecule type" value="Genomic_DNA"/>
</dbReference>
<evidence type="ECO:0000313" key="2">
    <source>
        <dbReference type="EMBL" id="UTO55743.1"/>
    </source>
</evidence>
<evidence type="ECO:0000313" key="3">
    <source>
        <dbReference type="EMBL" id="UTO56660.1"/>
    </source>
</evidence>
<dbReference type="GO" id="GO:0009060">
    <property type="term" value="P:aerobic respiration"/>
    <property type="evidence" value="ECO:0007669"/>
    <property type="project" value="InterPro"/>
</dbReference>
<dbReference type="GO" id="GO:0020037">
    <property type="term" value="F:heme binding"/>
    <property type="evidence" value="ECO:0007669"/>
    <property type="project" value="InterPro"/>
</dbReference>
<feature type="transmembrane region" description="Helical" evidence="1">
    <location>
        <begin position="392"/>
        <end position="417"/>
    </location>
</feature>
<protein>
    <submittedName>
        <fullName evidence="2">Cbb3-type cytochrome c oxidase subunit I</fullName>
    </submittedName>
</protein>
<dbReference type="InterPro" id="IPR000883">
    <property type="entry name" value="Cyt_C_Oxase_1"/>
</dbReference>
<dbReference type="RefSeq" id="WP_218193734.1">
    <property type="nucleotide sequence ID" value="NZ_CP054597.1"/>
</dbReference>
<organism evidence="2 4">
    <name type="scientific">Neoehrlichia mikurensis</name>
    <dbReference type="NCBI Taxonomy" id="89586"/>
    <lineage>
        <taxon>Bacteria</taxon>
        <taxon>Pseudomonadati</taxon>
        <taxon>Pseudomonadota</taxon>
        <taxon>Alphaproteobacteria</taxon>
        <taxon>Rickettsiales</taxon>
        <taxon>Anaplasmataceae</taxon>
        <taxon>Candidatus Neoehrlichia</taxon>
    </lineage>
</organism>
<evidence type="ECO:0000313" key="4">
    <source>
        <dbReference type="Proteomes" id="UP001059822"/>
    </source>
</evidence>
<dbReference type="GO" id="GO:0016020">
    <property type="term" value="C:membrane"/>
    <property type="evidence" value="ECO:0007669"/>
    <property type="project" value="InterPro"/>
</dbReference>
<keyword evidence="1" id="KW-0472">Membrane</keyword>
<reference evidence="2" key="1">
    <citation type="journal article" date="2022" name="Microorganisms">
        <title>Assembly and Comparison of Ca. Neoehrlichia mikurensis Genomes.</title>
        <authorList>
            <person name="Azagi T."/>
            <person name="Dirks R.P."/>
            <person name="Yebra-Pimentel E.S."/>
            <person name="Schaap P.J."/>
            <person name="Koehorst J.J."/>
            <person name="Esser H.J."/>
            <person name="Sprong H."/>
        </authorList>
    </citation>
    <scope>NUCLEOTIDE SEQUENCE</scope>
    <source>
        <strain evidence="3">18-2804</strain>
        <strain evidence="2">18-2837</strain>
    </source>
</reference>
<feature type="transmembrane region" description="Helical" evidence="1">
    <location>
        <begin position="157"/>
        <end position="180"/>
    </location>
</feature>
<proteinExistence type="predicted"/>
<feature type="transmembrane region" description="Helical" evidence="1">
    <location>
        <begin position="293"/>
        <end position="313"/>
    </location>
</feature>
<dbReference type="Proteomes" id="UP001059822">
    <property type="component" value="Chromosome"/>
</dbReference>
<dbReference type="EMBL" id="CP089286">
    <property type="protein sequence ID" value="UTO55743.1"/>
    <property type="molecule type" value="Genomic_DNA"/>
</dbReference>
<feature type="transmembrane region" description="Helical" evidence="1">
    <location>
        <begin position="319"/>
        <end position="339"/>
    </location>
</feature>
<feature type="transmembrane region" description="Helical" evidence="1">
    <location>
        <begin position="91"/>
        <end position="114"/>
    </location>
</feature>
<dbReference type="GO" id="GO:0004129">
    <property type="term" value="F:cytochrome-c oxidase activity"/>
    <property type="evidence" value="ECO:0007669"/>
    <property type="project" value="InterPro"/>
</dbReference>
<keyword evidence="1" id="KW-0812">Transmembrane</keyword>
<dbReference type="AlphaFoldDB" id="A0A9Q9F4D3"/>
<evidence type="ECO:0000256" key="1">
    <source>
        <dbReference type="SAM" id="Phobius"/>
    </source>
</evidence>
<keyword evidence="5" id="KW-1185">Reference proteome</keyword>
<accession>A0A9Q9F4D3</accession>
<dbReference type="Proteomes" id="UP001059985">
    <property type="component" value="Chromosome"/>
</dbReference>